<dbReference type="InterPro" id="IPR036409">
    <property type="entry name" value="Aldolase_II/adducin_N_sf"/>
</dbReference>
<dbReference type="AlphaFoldDB" id="A0A060UUP4"/>
<organism evidence="2">
    <name type="scientific">Acidithiobacillus ferrivorans</name>
    <dbReference type="NCBI Taxonomy" id="160808"/>
    <lineage>
        <taxon>Bacteria</taxon>
        <taxon>Pseudomonadati</taxon>
        <taxon>Pseudomonadota</taxon>
        <taxon>Acidithiobacillia</taxon>
        <taxon>Acidithiobacillales</taxon>
        <taxon>Acidithiobacillaceae</taxon>
        <taxon>Acidithiobacillus</taxon>
    </lineage>
</organism>
<keyword evidence="4" id="KW-1185">Reference proteome</keyword>
<dbReference type="EMBL" id="CCCS020000001">
    <property type="protein sequence ID" value="CDQ12352.1"/>
    <property type="molecule type" value="Genomic_DNA"/>
</dbReference>
<reference evidence="2" key="1">
    <citation type="submission" date="2014-03" db="EMBL/GenBank/DDBJ databases">
        <authorList>
            <person name="Genoscope - CEA"/>
        </authorList>
    </citation>
    <scope>NUCLEOTIDE SEQUENCE [LARGE SCALE GENOMIC DNA]</scope>
    <source>
        <strain evidence="2">CF27</strain>
    </source>
</reference>
<dbReference type="Pfam" id="PF00596">
    <property type="entry name" value="Aldolase_II"/>
    <property type="match status" value="1"/>
</dbReference>
<feature type="domain" description="Class II aldolase/adducin N-terminal" evidence="1">
    <location>
        <begin position="51"/>
        <end position="200"/>
    </location>
</feature>
<evidence type="ECO:0000313" key="3">
    <source>
        <dbReference type="EMBL" id="SMH65106.1"/>
    </source>
</evidence>
<evidence type="ECO:0000313" key="4">
    <source>
        <dbReference type="Proteomes" id="UP000193925"/>
    </source>
</evidence>
<dbReference type="Gene3D" id="3.40.225.10">
    <property type="entry name" value="Class II aldolase/adducin N-terminal domain"/>
    <property type="match status" value="1"/>
</dbReference>
<dbReference type="InterPro" id="IPR001303">
    <property type="entry name" value="Aldolase_II/adducin_N"/>
</dbReference>
<protein>
    <submittedName>
        <fullName evidence="2">Class II aldolase/adducin family protein</fullName>
    </submittedName>
</protein>
<accession>A0A060UUP4</accession>
<proteinExistence type="predicted"/>
<reference evidence="3 4" key="3">
    <citation type="submission" date="2017-03" db="EMBL/GenBank/DDBJ databases">
        <authorList>
            <person name="Regsiter A."/>
            <person name="William W."/>
        </authorList>
    </citation>
    <scope>NUCLEOTIDE SEQUENCE [LARGE SCALE GENOMIC DNA]</scope>
    <source>
        <strain evidence="3">PRJEB5721</strain>
    </source>
</reference>
<name>A0A060UUP4_9PROT</name>
<dbReference type="Proteomes" id="UP000193925">
    <property type="component" value="Chromosome AFERRI"/>
</dbReference>
<reference evidence="2" key="2">
    <citation type="submission" date="2014-07" db="EMBL/GenBank/DDBJ databases">
        <title>Initial genome analysis of the psychrotolerant acidophile Acidithiobacillus ferrivorans CF27: insights into iron and sulfur oxidation pathways and into biofilm formation.</title>
        <authorList>
            <person name="Talla E."/>
            <person name="Hedrich S."/>
            <person name="Mangenot S."/>
            <person name="Ji B."/>
            <person name="Johnson D.B."/>
            <person name="Barbe V."/>
            <person name="Bonnefoy V."/>
        </authorList>
    </citation>
    <scope>NUCLEOTIDE SEQUENCE [LARGE SCALE GENOMIC DNA]</scope>
    <source>
        <strain evidence="2">CF27</strain>
    </source>
</reference>
<dbReference type="RefSeq" id="WP_035190311.1">
    <property type="nucleotide sequence ID" value="NZ_CCCS020000001.1"/>
</dbReference>
<evidence type="ECO:0000259" key="1">
    <source>
        <dbReference type="Pfam" id="PF00596"/>
    </source>
</evidence>
<sequence>MAQEGVSKFHLDWQAGPVIECPDRCLLSHWRDVLHAHGLIGADPARYGGIGFGNVSCRCDSGFLITATQTGHLATLAPDHFCQVTRWDIVQNRLGAEGPQPPSSEALSHAACYDARPEILWVFHIHDPLLWQQAAVRGLPATPLDAEYGTPAMALAVSHLAGRGRLPLLIRMAGHEDGLIAAGHSAAATGAVLLNAVTEAQASSALRR</sequence>
<gene>
    <name evidence="2" type="ORF">AFERRI_10175</name>
    <name evidence="3" type="ORF">AFERRI_11141</name>
</gene>
<dbReference type="EMBL" id="LT841305">
    <property type="protein sequence ID" value="SMH65106.1"/>
    <property type="molecule type" value="Genomic_DNA"/>
</dbReference>
<evidence type="ECO:0000313" key="2">
    <source>
        <dbReference type="EMBL" id="CDQ12352.1"/>
    </source>
</evidence>
<dbReference type="SUPFAM" id="SSF53639">
    <property type="entry name" value="AraD/HMP-PK domain-like"/>
    <property type="match status" value="1"/>
</dbReference>